<dbReference type="Proteomes" id="UP000612893">
    <property type="component" value="Unassembled WGS sequence"/>
</dbReference>
<dbReference type="Gene3D" id="3.90.1300.10">
    <property type="entry name" value="Amidase signature (AS) domain"/>
    <property type="match status" value="1"/>
</dbReference>
<evidence type="ECO:0000313" key="4">
    <source>
        <dbReference type="Proteomes" id="UP000612893"/>
    </source>
</evidence>
<dbReference type="EMBL" id="JAEKNR010000155">
    <property type="protein sequence ID" value="MBJ7599516.1"/>
    <property type="molecule type" value="Genomic_DNA"/>
</dbReference>
<sequence>MDDELLLDCVDDPERRCQVPASTLTAAFLERIERYQPVINAFINVTGERALRQAGAVDRARGHGHPLPLDGMCVAVKDNIDLGGEPTTAGAGFLKANVARGDAEVVRRLDQAGAVIVGKTNMHEVAFGGTTDNQFYGTCRNPWDLERIPGGSSGGSGAAVAADLCIAALGTDTGGSVRLPAAINGVAGLRPSFGRVSKRGVYPLSWSIDTVGPLARSVRDLAAILVVMGGYDPNDPWAIDYPGALAPTAEPGVEGLRIGLPDAHFFESLPEEAEGLVRGAAQILADLGARVGDIHIEGAAAAYEAGVLIVGVDAVAVNQEALARQVVSEGTRRRLGLYEGRSGVDYARATEQAVTWRRLVQRLLVEQVDILLTPTTGPPARIDKSDTITTTQAMSACTYPWSLAHLTALSLPCGFDADGLPVGFQLAAAPGRESVLLRAGLAYQAITAWHTRRPAAVWQGAPHPVKRPGFDPAAASAPNQLC</sequence>
<accession>A0A934K0W5</accession>
<keyword evidence="4" id="KW-1185">Reference proteome</keyword>
<dbReference type="Pfam" id="PF01425">
    <property type="entry name" value="Amidase"/>
    <property type="match status" value="1"/>
</dbReference>
<dbReference type="GO" id="GO:0003824">
    <property type="term" value="F:catalytic activity"/>
    <property type="evidence" value="ECO:0007669"/>
    <property type="project" value="InterPro"/>
</dbReference>
<evidence type="ECO:0000256" key="1">
    <source>
        <dbReference type="ARBA" id="ARBA00009199"/>
    </source>
</evidence>
<feature type="domain" description="Amidase" evidence="2">
    <location>
        <begin position="24"/>
        <end position="437"/>
    </location>
</feature>
<protein>
    <submittedName>
        <fullName evidence="3">Amidase</fullName>
    </submittedName>
</protein>
<evidence type="ECO:0000259" key="2">
    <source>
        <dbReference type="Pfam" id="PF01425"/>
    </source>
</evidence>
<proteinExistence type="inferred from homology"/>
<organism evidence="3 4">
    <name type="scientific">Candidatus Nephthysia bennettiae</name>
    <dbReference type="NCBI Taxonomy" id="3127016"/>
    <lineage>
        <taxon>Bacteria</taxon>
        <taxon>Bacillati</taxon>
        <taxon>Candidatus Dormiibacterota</taxon>
        <taxon>Candidatus Dormibacteria</taxon>
        <taxon>Candidatus Dormibacterales</taxon>
        <taxon>Candidatus Dormibacteraceae</taxon>
        <taxon>Candidatus Nephthysia</taxon>
    </lineage>
</organism>
<comment type="similarity">
    <text evidence="1">Belongs to the amidase family.</text>
</comment>
<reference evidence="3" key="1">
    <citation type="submission" date="2020-10" db="EMBL/GenBank/DDBJ databases">
        <title>Ca. Dormibacterota MAGs.</title>
        <authorList>
            <person name="Montgomery K."/>
        </authorList>
    </citation>
    <scope>NUCLEOTIDE SEQUENCE [LARGE SCALE GENOMIC DNA]</scope>
    <source>
        <strain evidence="3">SC8812_S17_10</strain>
    </source>
</reference>
<name>A0A934K0W5_9BACT</name>
<dbReference type="InterPro" id="IPR020556">
    <property type="entry name" value="Amidase_CS"/>
</dbReference>
<dbReference type="InterPro" id="IPR023631">
    <property type="entry name" value="Amidase_dom"/>
</dbReference>
<gene>
    <name evidence="3" type="ORF">JF922_15735</name>
</gene>
<dbReference type="AlphaFoldDB" id="A0A934K0W5"/>
<dbReference type="SUPFAM" id="SSF75304">
    <property type="entry name" value="Amidase signature (AS) enzymes"/>
    <property type="match status" value="1"/>
</dbReference>
<evidence type="ECO:0000313" key="3">
    <source>
        <dbReference type="EMBL" id="MBJ7599516.1"/>
    </source>
</evidence>
<dbReference type="PANTHER" id="PTHR11895:SF7">
    <property type="entry name" value="GLUTAMYL-TRNA(GLN) AMIDOTRANSFERASE SUBUNIT A, MITOCHONDRIAL"/>
    <property type="match status" value="1"/>
</dbReference>
<dbReference type="RefSeq" id="WP_338203029.1">
    <property type="nucleotide sequence ID" value="NZ_JAEKNR010000155.1"/>
</dbReference>
<dbReference type="PROSITE" id="PS00571">
    <property type="entry name" value="AMIDASES"/>
    <property type="match status" value="1"/>
</dbReference>
<dbReference type="InterPro" id="IPR036928">
    <property type="entry name" value="AS_sf"/>
</dbReference>
<dbReference type="InterPro" id="IPR000120">
    <property type="entry name" value="Amidase"/>
</dbReference>
<comment type="caution">
    <text evidence="3">The sequence shown here is derived from an EMBL/GenBank/DDBJ whole genome shotgun (WGS) entry which is preliminary data.</text>
</comment>
<dbReference type="PANTHER" id="PTHR11895">
    <property type="entry name" value="TRANSAMIDASE"/>
    <property type="match status" value="1"/>
</dbReference>